<feature type="domain" description="HYDIN/VesB/CFA65-like Ig-like" evidence="10">
    <location>
        <begin position="187"/>
        <end position="268"/>
    </location>
</feature>
<dbReference type="InterPro" id="IPR053879">
    <property type="entry name" value="HYDIN_VesB_CFA65-like_Ig"/>
</dbReference>
<keyword evidence="5" id="KW-0969">Cilium</keyword>
<evidence type="ECO:0008006" key="15">
    <source>
        <dbReference type="Google" id="ProtNLM"/>
    </source>
</evidence>
<dbReference type="Pfam" id="PF22067">
    <property type="entry name" value="Cep192_D3"/>
    <property type="match status" value="1"/>
</dbReference>
<feature type="compositionally biased region" description="Basic and acidic residues" evidence="8">
    <location>
        <begin position="2200"/>
        <end position="2211"/>
    </location>
</feature>
<dbReference type="InterPro" id="IPR056344">
    <property type="entry name" value="Ig_CFAP65-like_9th"/>
</dbReference>
<organism evidence="13 14">
    <name type="scientific">Stylonychia lemnae</name>
    <name type="common">Ciliate</name>
    <dbReference type="NCBI Taxonomy" id="5949"/>
    <lineage>
        <taxon>Eukaryota</taxon>
        <taxon>Sar</taxon>
        <taxon>Alveolata</taxon>
        <taxon>Ciliophora</taxon>
        <taxon>Intramacronucleata</taxon>
        <taxon>Spirotrichea</taxon>
        <taxon>Stichotrichia</taxon>
        <taxon>Sporadotrichida</taxon>
        <taxon>Oxytrichidae</taxon>
        <taxon>Stylonychinae</taxon>
        <taxon>Stylonychia</taxon>
    </lineage>
</organism>
<feature type="domain" description="Cep192-like" evidence="9">
    <location>
        <begin position="2722"/>
        <end position="2787"/>
    </location>
</feature>
<dbReference type="PANTHER" id="PTHR23053">
    <property type="entry name" value="DLEC1 DELETED IN LUNG AND ESOPHAGEAL CANCER 1"/>
    <property type="match status" value="1"/>
</dbReference>
<feature type="domain" description="HYDIN/VesB/CFA65-like Ig-like" evidence="10">
    <location>
        <begin position="471"/>
        <end position="569"/>
    </location>
</feature>
<proteinExistence type="predicted"/>
<sequence>MKKVRYPSFLKNICQVPSQLIKDQESGKSIIEQFPKPKIIQFLNIGDSSIYSDSQVHVDEPLFQPVPHVIQFTNYEPLQIKQQVLKLRNKDKVARSVKIIPPDSKLFQILPCKKSQGLKGTTNGPTSTIKKPSDVDIMSSRVAPGMEISYVIEFSPEAKIDYSYDLMVVTEREKFIVPIRAVGWRAMLDFPDSLDFGLVPVKHTAEKPVMIRNIGDKTTKWHIKVPNGFKINKQEGILEVGQSEQLVFQFIPQESRPYKDEVILLYDKLEAVVPIFGESHNDNVYLSKTHIHMEPTSITLYSHQYYQIVNKSSVPVEFSWRAFATDREENEKKSRLNLQLSQEEAEERMILEESNLEESMAESLDSDDSYDEDELNKKQERAQQKAIATLARKYQSIRKAVEEDLMLFQDEIFSIEPLQGKIWPNTEITCCVTFKPQGPYHYSCTAFCNITCSEERLPLNMTGQGKGPQAQLSITEMDIGDIFVNYQNEFDVGIENTGEIDCHYKLIPYETPFGSKFHFSKTEGVLGVKEKSRDLIRVTFKSDILGEFSETFRFALEGSSEMLTLTFKGHVVAPTFKFSEEIIDFGKVSYKFPVYKTVHLTNTSDVEINYVVRVPGDGRSLQTEFNITNDRGRLEKNKEAQITIEFIPCFPQQYDMVLVVDLEGVGQDMLAVPIKAECLVPKVRVVPSDFLEYDTCFLRHPKTKKIEIINDDSLKAKYEIVAQDDQSKRIAVYQADQESGIINPKSSQVVNITLKTEILSNIRIPLYIKVEGYHIPFMVTILANSIGPIVSVNKSELDYNNVDVLKDYIEKIIIKNESKIPAEYTAFTKNKESIWKVIQRHGVLKPDDEKEIEVVCNADEVQKFQDTLHIIVNNGVDLEVALKAKGVGSTLFCKDNLNQVDFGTEYTHNNITKEFFLENRGRKQMKIQWQRTTKLDRKQPKKTDQNKSTDSPVKKTGTAGNDASVVSNGQNIEKEEEVKFVYAVVPDQIVLNPKMGIMIQFRANSFNTGKIIETWACNVIVGGDRKPKTVYNTTVQGEFITPQLNFSEAKLYFKYLWEKGVASMPISKTLDITNSGPLPTSINLLIDPPFSCATEKLTLAPNRVDQVLIKFDPGMKQDRLSDNISGKLNISHIGHPQKDVVLLQGEVCFPNLQILPPNIDFGCILNDTSKKKYLTLTNISEMPVNYEWSFLEEEITTLNALKQEEEKQSKKKKSKKSKMLPINEVFDILPVSGILMPGQTETVEFTYYSGHGLTYTGIAVCSVDGGPDYEVPIVGESSFVSYKLSTNELDYGEIPYNESSSKEFFIENIGKVPFQFNINLSTVSRPGLIECHPMTGKVAAGERYKVIVKFFPGIPDNIDEMFLVECAHFPAQRFKVKAIGTYPGCLLSFPRTDDDDFQKRYEDTKKLITKGKVSYSALFQSFEAMKQMPPLPKAIEKDKSLIKEPFVMDVEAEVDRRLLCEKILNQIDMASAKQAMLSQTQLNLAAAAVANQNNSSAAVGEVQSSSQQQKRQAKTPTLKKGVAPLKSSAGFAINGDDKQSVHGGATLGIGGVTVNLENITIANYACDFGNVVVGSTKKKSFRFTNVGKIPVTFNFDKKILTVAGISIEPDKVQKVMPNSSVLFNVVYATRKNAKFGKVKNVVPIDVKYGPSYAIEFIANLTIPELAMSTDNIDFGKVCVNTRKTIKVRFENQKEVPCDWSYYYKPDIATAAAVAKEGERFQVVPQAGTLLPGQRQTVDVMFTPNSDKPFIQKLTFKCKDNPKQFVLNVKGQGVNYQVDFNPEAAKLGPVLPYNTSAIQVIEMRNPMDQPIEVYSLDFDKQYIEEEEILKRLDQFQQQAQQQSQQNQQAPTVEPLFLPLRVPGTQFWGSIRKQDEKKRRVEDLKKKLKQVDEQLSALTKEEQAKEAEQQPLAEGHNEKKAQYQEQKANVESKLQEEESEPLEVQYPPQVKEKNRLYVVLIGPEKVGKTSVANYLAQEHQRCVVRLDQIYDYCLKRQLPVAGKATKYLQEREEECQRKLAEEVERKKKQKGKKVKDEEPDVNPAEFKFFTKELLNEMIAERVKEEDCNAGAIFDCLESPYWPNLKFALESICESITTSNIQVVLFQFQKDGHEVHDTSAVHIDPAADAKQAPAGKQAPKEEAKAGVKGKPPSKEEINRQQKEEEERKKHEELLLQQQKEEEERKRREAEENKGEDEQEEAKDEPKPKEFTKEEKELHHKFVEELNNFFAEIIIRQMNQDDNAQQPLEGEDQIQQQEGEQPADQEKNQQNIQYGKRILVDLSIGNTIREICDEAKKLVPEPLWPDPDKEPLPPPVIHQIVKKPPNRNERTPITLFSIWTPTQPIQTPSEGQEDKLPEMANTITRWILQPKESKKLYIKFFSKNIGSFDQVMQFEIVGSYRPFNLNINAICEFPTINSNYRNVFMAQKKTRPPQAPDCYLQKCFVVSENEFDLGPLLIGKDPEKRNTDEVVKRVNSSVLQISNNGKYDLQATFCLKSSLPAEEGGAGEKLQGAGKGKAAQPDPKAAQAKGQQAQTQKAPVKSPFILEPDTMELKIDETKHLTVYAFPDQAKLFKDEIICLIKDNPNPVIFSISCLGAKPVVDVDQEIVEFDRLLLEKKMTKTLTLKNVTSIPVKWKLSGVTELPEEFIVSKTNGMIKPCKEEIVEITFTAKVEKKFSQKIILEVEDTEGYNIKQENKTIEIKAEAFKISLDMKFSHDQILDYEAVRVGEPKENKLYLKNIGMYPVKYNFTMKKKQTREIFTVDPMEGELQPNEEKNVVVKFMSQKEIKLRTSKNTSDIVLNILEGKSQETHNSIPINVNVNAVFSKYSITPLKNINFGPMQYGEQINRTFEVRNEGMFEFKFAICDFKDEEQKKRIKEERQRELEERIRGFEEKKEEVKDPKKKPEPAKPAPKGKDAKGKDAPPEGGIIEVSQYSITPAIGQIPPGSAALVNVTFKAKGAKFYESTLAIDVANRDPADQPDGIPFELCAESSIPGINTEDLDQIFEEQTVIPSLDPTSNTQTVITSSIFSIQERLFWFGTLIAAKNTEGAKERFKIMNPNKIPCTVKFAVKPRSQSKSEGFAFDVKPDVLQIEPHKHKYVSVGFYPTSMMTYGGIFEATVENGDPTSKTGKLVFELRGEGTLPTLQVEKPKETEADGTPLLKFRKTRIGKDSLLSIVLKNEGSIAATARFDVIKNECFNFMGSLNHTITPKSYQAFDIRFSPKQASIEKFLLTFNTLHNPFEQHKVMIIGEGYQENVTFEGLPENLEDELVIGDCIVNKTKSAIFQVVNNGDKTVKFRWNQGDKDEFKFFPSVGHIKAMSSKQIKVVFKSTKTVKYDKIDLLCETYCIEQRQDPETGAKYRDWDDTMKTMRMVRPSEYKKIMKQREDEERKRREEAEAAAALAQKGAKGGAKPPAKPAGKGQEEKVEEIIVDMSEDPTMELIETIQEIDHTKLEGTDKVVPLKTTLVCDNVKYDCQIKNIDFKPTLMYASRSYKFTIKNTSLITLNYNFKIVNSDTGILDAGPYSIIPKKGAISAGCDDNFIVKFSPVEIENDFSRILSANIENLSPEQKALIIECNGVAERPIIHFELPPSTYKERKEKDMVPIDSKYKIIEFESLGTNIKNTKRFMAVNPTSQGYDFEWEEVPDENKKLKPMFKCVTTKGSILSGKKAEMIFEYTPDNVGEHESYWLFKIPAEKIVQHFMIVGRVIEPNVLFETGKIKFGPLLLEGRNREVVNIINQELIPFSFNFSKESVRGSPDYGDSLKINPMQGTVAPQQQIPIEILFQPKFELTYNYNLICNVKRKARPLVLNVKGEGYKIHHSVFADINRVQVQSNEPYKFDFADFFINEKKSKTVQLQNNGEFNFDFVWKRQINKYITITPETGTVVKGSEVSFEITYLPLAEHQLKNYKLSLNIVSGPKYDFFLNGNARKPGMKLNFNNYDFGPCFVMRQPMPKKTILEIINLDNSAIAVESNFEKKPYLDVQLAPGQVLVPSTKENPIKLEIPIIFTPREIKKYQETISFEFNNLYTIDVTITGEGIPMQLELVDPDQAIVDFGIVSVGGDVTRHIPLINKSKKPITFQLQPSDEELFKKCQVTFTPDKEMTLKPRETVPIEVRYNPKNRMPNYNMDIMLNIKDNESKQLLQVQGVSHGIELKLMDEVIAFGSVVKGSRLTKILQLSNFGDVKANFKWDSKVYNKYFTINPESGYVAPNSNLDLEVTFHPSLADPDIRCNKVKCEIKGGESLFLNLMGKCVEQDQSSTQTLNFQTVVRKTAKQSVPIQNTEDKEWVINPTISTEADSCSGYFIGRSTLIVPPKQTAQYEISYTPKTMTKKNAADQYDSHKGSLFFPLPNGTALLYKLNGIATEPEAEATLQETVQAKKSKFLIIPVKNWLKTDQRFKVSWLMEGEQDQTTFIRGANMLDVAGESNKDFKLNFMTYKTGLFKFNITFKNESSGEYLHYKVQVQATEPDLIEKIELSSAIRESISKVVTIENPTDTEVTIAKNQFVYQNEYLDVTPDVLKIPPKSERGFEISYRPLNQTEQEVDFVLKNPVLGDFKYKLLLKGLPASAQRSLAFKCALGQDLVQAFKFTHYLKKPTTYAIKIEKLDQPGGLSEFKSEVAQVQAAAADSPKGLEVSVNVRYEPFTIGDARAIIKLISPEGMEYTCLLYGKSTAPIPQGPIKCVPGAKPISIDFKNPLNEKCEFQITFDNPNFSLASKLPGPIDIKYDAKPDLPQTGRMIISTRGLPSWIYYLQGE</sequence>
<evidence type="ECO:0000256" key="5">
    <source>
        <dbReference type="ARBA" id="ARBA00023069"/>
    </source>
</evidence>
<feature type="compositionally biased region" description="Basic and acidic residues" evidence="8">
    <location>
        <begin position="933"/>
        <end position="947"/>
    </location>
</feature>
<feature type="compositionally biased region" description="Low complexity" evidence="8">
    <location>
        <begin position="1499"/>
        <end position="1509"/>
    </location>
</feature>
<feature type="region of interest" description="Disordered" evidence="8">
    <location>
        <begin position="2889"/>
        <end position="2923"/>
    </location>
</feature>
<evidence type="ECO:0000259" key="11">
    <source>
        <dbReference type="Pfam" id="PF24507"/>
    </source>
</evidence>
<dbReference type="OMA" id="PCEWFVQ"/>
<dbReference type="Pfam" id="PF24816">
    <property type="entry name" value="Ig_CFAP65__9th"/>
    <property type="match status" value="1"/>
</dbReference>
<feature type="region of interest" description="Disordered" evidence="8">
    <location>
        <begin position="1897"/>
        <end position="1941"/>
    </location>
</feature>
<dbReference type="GO" id="GO:0031514">
    <property type="term" value="C:motile cilium"/>
    <property type="evidence" value="ECO:0007669"/>
    <property type="project" value="UniProtKB-SubCell"/>
</dbReference>
<feature type="domain" description="HYDIN/VesB/CFA65-like Ig-like" evidence="10">
    <location>
        <begin position="4044"/>
        <end position="4142"/>
    </location>
</feature>
<evidence type="ECO:0000313" key="14">
    <source>
        <dbReference type="Proteomes" id="UP000039865"/>
    </source>
</evidence>
<feature type="compositionally biased region" description="Low complexity" evidence="8">
    <location>
        <begin position="2504"/>
        <end position="2535"/>
    </location>
</feature>
<feature type="region of interest" description="Disordered" evidence="8">
    <location>
        <begin position="3379"/>
        <end position="3420"/>
    </location>
</feature>
<feature type="region of interest" description="Disordered" evidence="8">
    <location>
        <begin position="2242"/>
        <end position="2268"/>
    </location>
</feature>
<feature type="region of interest" description="Disordered" evidence="8">
    <location>
        <begin position="2124"/>
        <end position="2211"/>
    </location>
</feature>
<evidence type="ECO:0000259" key="10">
    <source>
        <dbReference type="Pfam" id="PF22544"/>
    </source>
</evidence>
<dbReference type="Pfam" id="PF24507">
    <property type="entry name" value="Ig_CFAP65_4th"/>
    <property type="match status" value="1"/>
</dbReference>
<gene>
    <name evidence="13" type="primary">Contig12727.g13582</name>
    <name evidence="13" type="ORF">STYLEM_14849</name>
</gene>
<feature type="domain" description="HYDIN/VesB/CFA65-like Ig-like" evidence="10">
    <location>
        <begin position="788"/>
        <end position="884"/>
    </location>
</feature>
<dbReference type="OrthoDB" id="442692at2759"/>
<dbReference type="PANTHER" id="PTHR23053:SF0">
    <property type="entry name" value="HYDROCEPHALUS-INDUCING PROTEIN HOMOLOG"/>
    <property type="match status" value="1"/>
</dbReference>
<dbReference type="Gene3D" id="2.60.40.10">
    <property type="entry name" value="Immunoglobulins"/>
    <property type="match status" value="24"/>
</dbReference>
<comment type="subcellular location">
    <subcellularLocation>
        <location evidence="1">Cell projection</location>
        <location evidence="1">Cilium</location>
        <location evidence="1">Flagellum</location>
    </subcellularLocation>
    <subcellularLocation>
        <location evidence="2">Cytoplasm</location>
    </subcellularLocation>
</comment>
<feature type="region of interest" description="Disordered" evidence="8">
    <location>
        <begin position="352"/>
        <end position="379"/>
    </location>
</feature>
<dbReference type="InterPro" id="IPR033305">
    <property type="entry name" value="Hydin-like"/>
</dbReference>
<dbReference type="GO" id="GO:1904158">
    <property type="term" value="P:axonemal central apparatus assembly"/>
    <property type="evidence" value="ECO:0007669"/>
    <property type="project" value="TreeGrafter"/>
</dbReference>
<name>A0A078AWY2_STYLE</name>
<reference evidence="13 14" key="1">
    <citation type="submission" date="2014-06" db="EMBL/GenBank/DDBJ databases">
        <authorList>
            <person name="Swart Estienne"/>
        </authorList>
    </citation>
    <scope>NUCLEOTIDE SEQUENCE [LARGE SCALE GENOMIC DNA]</scope>
    <source>
        <strain evidence="13 14">130c</strain>
    </source>
</reference>
<accession>A0A078AWY2</accession>
<feature type="compositionally biased region" description="Polar residues" evidence="8">
    <location>
        <begin position="958"/>
        <end position="968"/>
    </location>
</feature>
<dbReference type="Gene3D" id="3.40.50.300">
    <property type="entry name" value="P-loop containing nucleotide triphosphate hydrolases"/>
    <property type="match status" value="1"/>
</dbReference>
<evidence type="ECO:0000256" key="1">
    <source>
        <dbReference type="ARBA" id="ARBA00004230"/>
    </source>
</evidence>
<evidence type="ECO:0000256" key="6">
    <source>
        <dbReference type="ARBA" id="ARBA00023273"/>
    </source>
</evidence>
<feature type="domain" description="HYDIN/VesB/CFA65-like Ig-like" evidence="10">
    <location>
        <begin position="2595"/>
        <end position="2686"/>
    </location>
</feature>
<dbReference type="EMBL" id="CCKQ01014030">
    <property type="protein sequence ID" value="CDW85762.1"/>
    <property type="molecule type" value="Genomic_DNA"/>
</dbReference>
<keyword evidence="14" id="KW-1185">Reference proteome</keyword>
<evidence type="ECO:0000256" key="4">
    <source>
        <dbReference type="ARBA" id="ARBA00022846"/>
    </source>
</evidence>
<feature type="compositionally biased region" description="Basic and acidic residues" evidence="8">
    <location>
        <begin position="1897"/>
        <end position="1906"/>
    </location>
</feature>
<feature type="compositionally biased region" description="Low complexity" evidence="8">
    <location>
        <begin position="2249"/>
        <end position="2258"/>
    </location>
</feature>
<dbReference type="InterPro" id="IPR058536">
    <property type="entry name" value="Ig_CFAP65_4th"/>
</dbReference>
<dbReference type="Pfam" id="PF22544">
    <property type="entry name" value="HYDIN_VesB_CFA65-like_Ig"/>
    <property type="match status" value="6"/>
</dbReference>
<keyword evidence="7" id="KW-0175">Coiled coil</keyword>
<feature type="region of interest" description="Disordered" evidence="8">
    <location>
        <begin position="2501"/>
        <end position="2535"/>
    </location>
</feature>
<dbReference type="SUPFAM" id="SSF52540">
    <property type="entry name" value="P-loop containing nucleoside triphosphate hydrolases"/>
    <property type="match status" value="1"/>
</dbReference>
<feature type="compositionally biased region" description="Low complexity" evidence="8">
    <location>
        <begin position="2124"/>
        <end position="2134"/>
    </location>
</feature>
<dbReference type="InterPro" id="IPR013783">
    <property type="entry name" value="Ig-like_fold"/>
</dbReference>
<dbReference type="InterPro" id="IPR054089">
    <property type="entry name" value="Cep192-like_D3"/>
</dbReference>
<keyword evidence="4" id="KW-0282">Flagellum</keyword>
<feature type="compositionally biased region" description="Basic and acidic residues" evidence="8">
    <location>
        <begin position="3379"/>
        <end position="3392"/>
    </location>
</feature>
<evidence type="ECO:0000256" key="3">
    <source>
        <dbReference type="ARBA" id="ARBA00022490"/>
    </source>
</evidence>
<dbReference type="InterPro" id="IPR027417">
    <property type="entry name" value="P-loop_NTPase"/>
</dbReference>
<evidence type="ECO:0000259" key="12">
    <source>
        <dbReference type="Pfam" id="PF24816"/>
    </source>
</evidence>
<dbReference type="Proteomes" id="UP000039865">
    <property type="component" value="Unassembled WGS sequence"/>
</dbReference>
<dbReference type="GO" id="GO:0003341">
    <property type="term" value="P:cilium movement"/>
    <property type="evidence" value="ECO:0007669"/>
    <property type="project" value="TreeGrafter"/>
</dbReference>
<keyword evidence="6" id="KW-0966">Cell projection</keyword>
<feature type="domain" description="CFAP65 fourth Ig-like" evidence="11">
    <location>
        <begin position="4156"/>
        <end position="4249"/>
    </location>
</feature>
<evidence type="ECO:0000256" key="8">
    <source>
        <dbReference type="SAM" id="MobiDB-lite"/>
    </source>
</evidence>
<feature type="region of interest" description="Disordered" evidence="8">
    <location>
        <begin position="927"/>
        <end position="968"/>
    </location>
</feature>
<feature type="compositionally biased region" description="Basic and acidic residues" evidence="8">
    <location>
        <begin position="2149"/>
        <end position="2189"/>
    </location>
</feature>
<feature type="region of interest" description="Disordered" evidence="8">
    <location>
        <begin position="1499"/>
        <end position="1519"/>
    </location>
</feature>
<feature type="compositionally biased region" description="Basic and acidic residues" evidence="8">
    <location>
        <begin position="1913"/>
        <end position="1934"/>
    </location>
</feature>
<evidence type="ECO:0000256" key="2">
    <source>
        <dbReference type="ARBA" id="ARBA00004496"/>
    </source>
</evidence>
<evidence type="ECO:0000313" key="13">
    <source>
        <dbReference type="EMBL" id="CDW85762.1"/>
    </source>
</evidence>
<keyword evidence="3" id="KW-0963">Cytoplasm</keyword>
<feature type="compositionally biased region" description="Acidic residues" evidence="8">
    <location>
        <begin position="2190"/>
        <end position="2199"/>
    </location>
</feature>
<feature type="compositionally biased region" description="Basic and acidic residues" evidence="8">
    <location>
        <begin position="2889"/>
        <end position="2919"/>
    </location>
</feature>
<evidence type="ECO:0000259" key="9">
    <source>
        <dbReference type="Pfam" id="PF22067"/>
    </source>
</evidence>
<dbReference type="InParanoid" id="A0A078AWY2"/>
<evidence type="ECO:0000256" key="7">
    <source>
        <dbReference type="SAM" id="Coils"/>
    </source>
</evidence>
<feature type="coiled-coil region" evidence="7">
    <location>
        <begin position="1191"/>
        <end position="1218"/>
    </location>
</feature>
<feature type="compositionally biased region" description="Low complexity" evidence="8">
    <location>
        <begin position="3394"/>
        <end position="3416"/>
    </location>
</feature>
<feature type="compositionally biased region" description="Acidic residues" evidence="8">
    <location>
        <begin position="354"/>
        <end position="374"/>
    </location>
</feature>
<dbReference type="GO" id="GO:0005930">
    <property type="term" value="C:axoneme"/>
    <property type="evidence" value="ECO:0007669"/>
    <property type="project" value="TreeGrafter"/>
</dbReference>
<feature type="domain" description="CFAP65-like ninth Ig-like" evidence="12">
    <location>
        <begin position="1165"/>
        <end position="1248"/>
    </location>
</feature>
<feature type="domain" description="HYDIN/VesB/CFA65-like Ig-like" evidence="10">
    <location>
        <begin position="1663"/>
        <end position="1770"/>
    </location>
</feature>
<protein>
    <recommendedName>
        <fullName evidence="15">MSP domain-containing protein</fullName>
    </recommendedName>
</protein>